<organism evidence="1 2">
    <name type="scientific">Cardiobacterium hominis</name>
    <dbReference type="NCBI Taxonomy" id="2718"/>
    <lineage>
        <taxon>Bacteria</taxon>
        <taxon>Pseudomonadati</taxon>
        <taxon>Pseudomonadota</taxon>
        <taxon>Gammaproteobacteria</taxon>
        <taxon>Cardiobacteriales</taxon>
        <taxon>Cardiobacteriaceae</taxon>
        <taxon>Cardiobacterium</taxon>
    </lineage>
</organism>
<sequence>MPQTLYHASGLTADNADKLKDAGMNVPGVKWVNINNGNIVVTHEDDFDVDAFAAALRGADGSVSLSR</sequence>
<evidence type="ECO:0000313" key="2">
    <source>
        <dbReference type="Proteomes" id="UP000190837"/>
    </source>
</evidence>
<name>A0A1C3HNZ9_9GAMM</name>
<proteinExistence type="predicted"/>
<dbReference type="AlphaFoldDB" id="A0A1C3HNZ9"/>
<gene>
    <name evidence="1" type="ORF">CHUV0807_0641</name>
</gene>
<dbReference type="EMBL" id="FKLO01000026">
    <property type="protein sequence ID" value="SAY71735.1"/>
    <property type="molecule type" value="Genomic_DNA"/>
</dbReference>
<evidence type="ECO:0000313" key="1">
    <source>
        <dbReference type="EMBL" id="SAY71735.1"/>
    </source>
</evidence>
<accession>A0A1C3HNZ9</accession>
<reference evidence="2" key="1">
    <citation type="submission" date="2016-04" db="EMBL/GenBank/DDBJ databases">
        <authorList>
            <person name="Tagini F."/>
        </authorList>
    </citation>
    <scope>NUCLEOTIDE SEQUENCE [LARGE SCALE GENOMIC DNA]</scope>
    <source>
        <strain evidence="2">CHUV0807</strain>
    </source>
</reference>
<protein>
    <recommendedName>
        <fullName evidence="3">HMA domain-containing protein</fullName>
    </recommendedName>
</protein>
<dbReference type="Proteomes" id="UP000190837">
    <property type="component" value="Unassembled WGS sequence"/>
</dbReference>
<dbReference type="RefSeq" id="WP_079539657.1">
    <property type="nucleotide sequence ID" value="NZ_FKLO01000026.1"/>
</dbReference>
<evidence type="ECO:0008006" key="3">
    <source>
        <dbReference type="Google" id="ProtNLM"/>
    </source>
</evidence>